<feature type="compositionally biased region" description="Basic and acidic residues" evidence="4">
    <location>
        <begin position="1"/>
        <end position="12"/>
    </location>
</feature>
<dbReference type="RefSeq" id="XP_022250485.1">
    <property type="nucleotide sequence ID" value="XM_022394777.1"/>
</dbReference>
<reference evidence="7" key="1">
    <citation type="submission" date="2025-08" db="UniProtKB">
        <authorList>
            <consortium name="RefSeq"/>
        </authorList>
    </citation>
    <scope>IDENTIFICATION</scope>
    <source>
        <tissue evidence="7">Muscle</tissue>
    </source>
</reference>
<dbReference type="InterPro" id="IPR050910">
    <property type="entry name" value="JMJD6_ArgDemeth/LysHydrox"/>
</dbReference>
<keyword evidence="6" id="KW-1185">Reference proteome</keyword>
<dbReference type="Gene3D" id="2.60.120.650">
    <property type="entry name" value="Cupin"/>
    <property type="match status" value="1"/>
</dbReference>
<feature type="region of interest" description="Disordered" evidence="4">
    <location>
        <begin position="1"/>
        <end position="21"/>
    </location>
</feature>
<evidence type="ECO:0000256" key="2">
    <source>
        <dbReference type="ARBA" id="ARBA00047762"/>
    </source>
</evidence>
<evidence type="ECO:0000256" key="3">
    <source>
        <dbReference type="ARBA" id="ARBA00082904"/>
    </source>
</evidence>
<dbReference type="SMART" id="SM00558">
    <property type="entry name" value="JmjC"/>
    <property type="match status" value="1"/>
</dbReference>
<protein>
    <recommendedName>
        <fullName evidence="3">Jumonji domain-containing protein 4</fullName>
    </recommendedName>
</protein>
<sequence>MESSRESSDDMNRTNSNSNTTCSKTKSISFDVFENCLAKLINFYCYDDCKSYIVVQPNASELDVKYIDNQISYQDFVVQFLIPNLPCKFASHFTESWRSRKEWVNSEMKPNFSFLKEHFGMATVPVADCSQKVYNSQHKQEMYLKSYINYLETVKENDWDFTSKPCLYLKDWHFVRDFPGYSAYTTPIFFTSDWLNEYWKKRTDECDDYQFVYLGPKGSWYTMEMLSINLDSLFSFECDVFGSYSWSANVCGKKKWLLFPPGDEENLVDWKGEMAYDISSPLLKDKNCYPKASKLQRIGIEIIQEAGEVVFVPSGWFHQVWNLEDTISINHNWMNGFNLHLIWKNLFQALNSVEKEISDCKDMEGWSDHCQVVLKAHHGMNFKEFVEMLDCVGQRAAADVENFSQIKEAPSLHHYPWHSVLDLVLVVQGLKLVLKHPKISSDLFRTTSELLLQLQSTIQKVEHESSSKLLKKLI</sequence>
<dbReference type="Proteomes" id="UP000694941">
    <property type="component" value="Unplaced"/>
</dbReference>
<dbReference type="Pfam" id="PF02373">
    <property type="entry name" value="JmjC"/>
    <property type="match status" value="1"/>
</dbReference>
<dbReference type="PROSITE" id="PS51184">
    <property type="entry name" value="JMJC"/>
    <property type="match status" value="1"/>
</dbReference>
<dbReference type="SUPFAM" id="SSF51197">
    <property type="entry name" value="Clavaminate synthase-like"/>
    <property type="match status" value="1"/>
</dbReference>
<name>A0ABM1T3M9_LIMPO</name>
<comment type="catalytic activity">
    <reaction evidence="2">
        <text>L-lysyl-[protein] + 2-oxoglutarate + O2 = 4-hydroxy-L-lysyl-[protein] + succinate + CO2</text>
        <dbReference type="Rhea" id="RHEA:57156"/>
        <dbReference type="Rhea" id="RHEA-COMP:9752"/>
        <dbReference type="Rhea" id="RHEA-COMP:15084"/>
        <dbReference type="ChEBI" id="CHEBI:15379"/>
        <dbReference type="ChEBI" id="CHEBI:16526"/>
        <dbReference type="ChEBI" id="CHEBI:16810"/>
        <dbReference type="ChEBI" id="CHEBI:29969"/>
        <dbReference type="ChEBI" id="CHEBI:30031"/>
        <dbReference type="ChEBI" id="CHEBI:141495"/>
    </reaction>
</comment>
<dbReference type="InterPro" id="IPR003347">
    <property type="entry name" value="JmjC_dom"/>
</dbReference>
<comment type="similarity">
    <text evidence="1">Belongs to the JMJD6 family.</text>
</comment>
<feature type="domain" description="JmjC" evidence="5">
    <location>
        <begin position="175"/>
        <end position="350"/>
    </location>
</feature>
<evidence type="ECO:0000313" key="7">
    <source>
        <dbReference type="RefSeq" id="XP_022250485.1"/>
    </source>
</evidence>
<organism evidence="6 7">
    <name type="scientific">Limulus polyphemus</name>
    <name type="common">Atlantic horseshoe crab</name>
    <dbReference type="NCBI Taxonomy" id="6850"/>
    <lineage>
        <taxon>Eukaryota</taxon>
        <taxon>Metazoa</taxon>
        <taxon>Ecdysozoa</taxon>
        <taxon>Arthropoda</taxon>
        <taxon>Chelicerata</taxon>
        <taxon>Merostomata</taxon>
        <taxon>Xiphosura</taxon>
        <taxon>Limulidae</taxon>
        <taxon>Limulus</taxon>
    </lineage>
</organism>
<evidence type="ECO:0000259" key="5">
    <source>
        <dbReference type="PROSITE" id="PS51184"/>
    </source>
</evidence>
<accession>A0ABM1T3M9</accession>
<dbReference type="PANTHER" id="PTHR12480">
    <property type="entry name" value="ARGININE DEMETHYLASE AND LYSYL-HYDROXYLASE JMJD"/>
    <property type="match status" value="1"/>
</dbReference>
<evidence type="ECO:0000256" key="1">
    <source>
        <dbReference type="ARBA" id="ARBA00038068"/>
    </source>
</evidence>
<dbReference type="GeneID" id="106466703"/>
<evidence type="ECO:0000313" key="6">
    <source>
        <dbReference type="Proteomes" id="UP000694941"/>
    </source>
</evidence>
<dbReference type="PANTHER" id="PTHR12480:SF6">
    <property type="entry name" value="2-OXOGLUTARATE AND IRON-DEPENDENT OXYGENASE JMJD4"/>
    <property type="match status" value="1"/>
</dbReference>
<evidence type="ECO:0000256" key="4">
    <source>
        <dbReference type="SAM" id="MobiDB-lite"/>
    </source>
</evidence>
<proteinExistence type="inferred from homology"/>
<gene>
    <name evidence="7" type="primary">LOC106466703</name>
</gene>